<reference evidence="1 2" key="1">
    <citation type="submission" date="2014-11" db="EMBL/GenBank/DDBJ databases">
        <authorList>
            <person name="Zhu J."/>
            <person name="Qi W."/>
            <person name="Song R."/>
        </authorList>
    </citation>
    <scope>NUCLEOTIDE SEQUENCE [LARGE SCALE GENOMIC DNA]</scope>
</reference>
<evidence type="ECO:0000313" key="1">
    <source>
        <dbReference type="EMBL" id="CEL94383.1"/>
    </source>
</evidence>
<sequence>MRQYGLYGNRLGERMRLTRTTNGREMLGGYVQVTVHTEQTVPRRYRDRFNAADPPCEHYLGEEHGSFREVAIKRLASLSSHFVSDHWWDPPSPESDRIGALIDQPPPVWDGCRTIDYTSDYTTGGTRRLVILCGEEDGDDFMAHIEVHKRPHGSASIALYTTEAPQKIGSGPAVFPRAVDIARNKMRDAITVLPQVNEAINTAVGLAST</sequence>
<keyword evidence="2" id="KW-1185">Reference proteome</keyword>
<dbReference type="VEuPathDB" id="CryptoDB:Vbra_11531"/>
<accession>A0A0G4EEG2</accession>
<dbReference type="EMBL" id="CDMY01000218">
    <property type="protein sequence ID" value="CEL94383.1"/>
    <property type="molecule type" value="Genomic_DNA"/>
</dbReference>
<proteinExistence type="predicted"/>
<dbReference type="AlphaFoldDB" id="A0A0G4EEG2"/>
<dbReference type="InParanoid" id="A0A0G4EEG2"/>
<name>A0A0G4EEG2_VITBC</name>
<protein>
    <submittedName>
        <fullName evidence="1">Uncharacterized protein</fullName>
    </submittedName>
</protein>
<dbReference type="Proteomes" id="UP000041254">
    <property type="component" value="Unassembled WGS sequence"/>
</dbReference>
<dbReference type="PhylomeDB" id="A0A0G4EEG2"/>
<organism evidence="1 2">
    <name type="scientific">Vitrella brassicaformis (strain CCMP3155)</name>
    <dbReference type="NCBI Taxonomy" id="1169540"/>
    <lineage>
        <taxon>Eukaryota</taxon>
        <taxon>Sar</taxon>
        <taxon>Alveolata</taxon>
        <taxon>Colpodellida</taxon>
        <taxon>Vitrellaceae</taxon>
        <taxon>Vitrella</taxon>
    </lineage>
</organism>
<gene>
    <name evidence="1" type="ORF">Vbra_11531</name>
</gene>
<evidence type="ECO:0000313" key="2">
    <source>
        <dbReference type="Proteomes" id="UP000041254"/>
    </source>
</evidence>